<dbReference type="EMBL" id="JABFUD020000002">
    <property type="protein sequence ID" value="KAI5083797.1"/>
    <property type="molecule type" value="Genomic_DNA"/>
</dbReference>
<sequence>SYQRQRTHISRLSPRLALSRSLDSNHCCSSNNTINYSCLHQLNYTSLAEIMTGHHQLHNLVHASKAGSVDHKAKEKKHKQRQHAADACALAAGAFALHEKHEAKKHPEQRHAHKVREHVAAAIAIGAGTLAVHEKHERKHTKEAAKKQQHGAHHSKH</sequence>
<accession>A0A9D4ZSE1</accession>
<dbReference type="InterPro" id="IPR003496">
    <property type="entry name" value="ABA_WDS"/>
</dbReference>
<evidence type="ECO:0000256" key="1">
    <source>
        <dbReference type="ARBA" id="ARBA00007160"/>
    </source>
</evidence>
<proteinExistence type="inferred from homology"/>
<name>A0A9D4ZSE1_ADICA</name>
<feature type="compositionally biased region" description="Basic residues" evidence="2">
    <location>
        <begin position="147"/>
        <end position="157"/>
    </location>
</feature>
<feature type="region of interest" description="Disordered" evidence="2">
    <location>
        <begin position="133"/>
        <end position="157"/>
    </location>
</feature>
<organism evidence="3 4">
    <name type="scientific">Adiantum capillus-veneris</name>
    <name type="common">Maidenhair fern</name>
    <dbReference type="NCBI Taxonomy" id="13818"/>
    <lineage>
        <taxon>Eukaryota</taxon>
        <taxon>Viridiplantae</taxon>
        <taxon>Streptophyta</taxon>
        <taxon>Embryophyta</taxon>
        <taxon>Tracheophyta</taxon>
        <taxon>Polypodiopsida</taxon>
        <taxon>Polypodiidae</taxon>
        <taxon>Polypodiales</taxon>
        <taxon>Pteridineae</taxon>
        <taxon>Pteridaceae</taxon>
        <taxon>Vittarioideae</taxon>
        <taxon>Adiantum</taxon>
    </lineage>
</organism>
<dbReference type="Proteomes" id="UP000886520">
    <property type="component" value="Chromosome 3"/>
</dbReference>
<dbReference type="PANTHER" id="PTHR33801:SF7">
    <property type="entry name" value="ABSCISIC STRESS-RIPENING PROTEIN 2"/>
    <property type="match status" value="1"/>
</dbReference>
<reference evidence="3" key="1">
    <citation type="submission" date="2021-01" db="EMBL/GenBank/DDBJ databases">
        <title>Adiantum capillus-veneris genome.</title>
        <authorList>
            <person name="Fang Y."/>
            <person name="Liao Q."/>
        </authorList>
    </citation>
    <scope>NUCLEOTIDE SEQUENCE</scope>
    <source>
        <strain evidence="3">H3</strain>
        <tissue evidence="3">Leaf</tissue>
    </source>
</reference>
<dbReference type="OrthoDB" id="1936600at2759"/>
<evidence type="ECO:0000313" key="3">
    <source>
        <dbReference type="EMBL" id="KAI5083797.1"/>
    </source>
</evidence>
<protein>
    <submittedName>
        <fullName evidence="3">Uncharacterized protein</fullName>
    </submittedName>
</protein>
<evidence type="ECO:0000256" key="2">
    <source>
        <dbReference type="SAM" id="MobiDB-lite"/>
    </source>
</evidence>
<feature type="non-terminal residue" evidence="3">
    <location>
        <position position="1"/>
    </location>
</feature>
<feature type="compositionally biased region" description="Basic and acidic residues" evidence="2">
    <location>
        <begin position="133"/>
        <end position="146"/>
    </location>
</feature>
<comment type="similarity">
    <text evidence="1">Belongs to the abscisic acid and water stress-induced protein family.</text>
</comment>
<dbReference type="PANTHER" id="PTHR33801">
    <property type="entry name" value="ABSCISIC STRESS-RIPENING PROTEIN 5"/>
    <property type="match status" value="1"/>
</dbReference>
<keyword evidence="4" id="KW-1185">Reference proteome</keyword>
<dbReference type="Pfam" id="PF02496">
    <property type="entry name" value="ABA_WDS"/>
    <property type="match status" value="1"/>
</dbReference>
<gene>
    <name evidence="3" type="ORF">GOP47_0003540</name>
</gene>
<evidence type="ECO:0000313" key="4">
    <source>
        <dbReference type="Proteomes" id="UP000886520"/>
    </source>
</evidence>
<comment type="caution">
    <text evidence="3">The sequence shown here is derived from an EMBL/GenBank/DDBJ whole genome shotgun (WGS) entry which is preliminary data.</text>
</comment>
<dbReference type="AlphaFoldDB" id="A0A9D4ZSE1"/>